<dbReference type="CDD" id="cd04301">
    <property type="entry name" value="NAT_SF"/>
    <property type="match status" value="1"/>
</dbReference>
<dbReference type="Proteomes" id="UP001316189">
    <property type="component" value="Chromosome"/>
</dbReference>
<proteinExistence type="predicted"/>
<dbReference type="Pfam" id="PF00583">
    <property type="entry name" value="Acetyltransf_1"/>
    <property type="match status" value="1"/>
</dbReference>
<keyword evidence="1" id="KW-0808">Transferase</keyword>
<keyword evidence="5" id="KW-1185">Reference proteome</keyword>
<name>A0ABY5KXQ2_9CELL</name>
<gene>
    <name evidence="4" type="ORF">NP064_16235</name>
</gene>
<organism evidence="4 5">
    <name type="scientific">Cellulomonas chengniuliangii</name>
    <dbReference type="NCBI Taxonomy" id="2968084"/>
    <lineage>
        <taxon>Bacteria</taxon>
        <taxon>Bacillati</taxon>
        <taxon>Actinomycetota</taxon>
        <taxon>Actinomycetes</taxon>
        <taxon>Micrococcales</taxon>
        <taxon>Cellulomonadaceae</taxon>
        <taxon>Cellulomonas</taxon>
    </lineage>
</organism>
<evidence type="ECO:0000256" key="2">
    <source>
        <dbReference type="ARBA" id="ARBA00023315"/>
    </source>
</evidence>
<dbReference type="PANTHER" id="PTHR43877:SF1">
    <property type="entry name" value="ACETYLTRANSFERASE"/>
    <property type="match status" value="1"/>
</dbReference>
<dbReference type="PANTHER" id="PTHR43877">
    <property type="entry name" value="AMINOALKYLPHOSPHONATE N-ACETYLTRANSFERASE-RELATED-RELATED"/>
    <property type="match status" value="1"/>
</dbReference>
<dbReference type="InterPro" id="IPR050832">
    <property type="entry name" value="Bact_Acetyltransf"/>
</dbReference>
<evidence type="ECO:0000259" key="3">
    <source>
        <dbReference type="PROSITE" id="PS51186"/>
    </source>
</evidence>
<dbReference type="InterPro" id="IPR000182">
    <property type="entry name" value="GNAT_dom"/>
</dbReference>
<keyword evidence="2" id="KW-0012">Acyltransferase</keyword>
<dbReference type="InterPro" id="IPR016181">
    <property type="entry name" value="Acyl_CoA_acyltransferase"/>
</dbReference>
<dbReference type="EMBL" id="CP101988">
    <property type="protein sequence ID" value="UUI75286.1"/>
    <property type="molecule type" value="Genomic_DNA"/>
</dbReference>
<evidence type="ECO:0000313" key="5">
    <source>
        <dbReference type="Proteomes" id="UP001316189"/>
    </source>
</evidence>
<sequence>MRLRPTTSADRDLLELLLVEAFNWTGEVRVTLAQVGPGTEHGHHLADWQRPTDLGVVAETDAGEPTGAAWARVVPASEAGYGFVGEDVPELGMAVLAPYRGRGVGSLLLDAFLARLKDSGHDMVSLSVEDGNNTARRLYEARGFRAVGRNGSSDTLLLPL</sequence>
<dbReference type="RefSeq" id="WP_227568636.1">
    <property type="nucleotide sequence ID" value="NZ_CP101988.1"/>
</dbReference>
<evidence type="ECO:0000256" key="1">
    <source>
        <dbReference type="ARBA" id="ARBA00022679"/>
    </source>
</evidence>
<protein>
    <submittedName>
        <fullName evidence="4">GNAT family N-acetyltransferase</fullName>
    </submittedName>
</protein>
<accession>A0ABY5KXQ2</accession>
<evidence type="ECO:0000313" key="4">
    <source>
        <dbReference type="EMBL" id="UUI75286.1"/>
    </source>
</evidence>
<dbReference type="PROSITE" id="PS51186">
    <property type="entry name" value="GNAT"/>
    <property type="match status" value="1"/>
</dbReference>
<feature type="domain" description="N-acetyltransferase" evidence="3">
    <location>
        <begin position="1"/>
        <end position="160"/>
    </location>
</feature>
<reference evidence="4 5" key="1">
    <citation type="submission" date="2022-07" db="EMBL/GenBank/DDBJ databases">
        <title>Novel species in genus cellulomonas.</title>
        <authorList>
            <person name="Ye L."/>
        </authorList>
    </citation>
    <scope>NUCLEOTIDE SEQUENCE [LARGE SCALE GENOMIC DNA]</scope>
    <source>
        <strain evidence="5">zg-Y338</strain>
    </source>
</reference>
<dbReference type="Gene3D" id="3.40.630.30">
    <property type="match status" value="1"/>
</dbReference>
<dbReference type="SUPFAM" id="SSF55729">
    <property type="entry name" value="Acyl-CoA N-acyltransferases (Nat)"/>
    <property type="match status" value="1"/>
</dbReference>